<comment type="subcellular location">
    <subcellularLocation>
        <location evidence="1">Cell projection</location>
        <location evidence="1">Cilium</location>
    </subcellularLocation>
</comment>
<dbReference type="InterPro" id="IPR038844">
    <property type="entry name" value="CFAP157"/>
</dbReference>
<reference evidence="9" key="1">
    <citation type="submission" date="2021-12" db="EMBL/GenBank/DDBJ databases">
        <authorList>
            <person name="King R."/>
        </authorList>
    </citation>
    <scope>NUCLEOTIDE SEQUENCE</scope>
</reference>
<keyword evidence="4 7" id="KW-0175">Coiled coil</keyword>
<evidence type="ECO:0000256" key="8">
    <source>
        <dbReference type="SAM" id="MobiDB-lite"/>
    </source>
</evidence>
<evidence type="ECO:0000256" key="5">
    <source>
        <dbReference type="ARBA" id="ARBA00023069"/>
    </source>
</evidence>
<evidence type="ECO:0000313" key="9">
    <source>
        <dbReference type="EMBL" id="CAH0395762.1"/>
    </source>
</evidence>
<dbReference type="GO" id="GO:0008017">
    <property type="term" value="F:microtubule binding"/>
    <property type="evidence" value="ECO:0007669"/>
    <property type="project" value="TreeGrafter"/>
</dbReference>
<dbReference type="EMBL" id="OU963870">
    <property type="protein sequence ID" value="CAH0395762.1"/>
    <property type="molecule type" value="Genomic_DNA"/>
</dbReference>
<dbReference type="PANTHER" id="PTHR31954:SF1">
    <property type="entry name" value="CILIA- AND FLAGELLA-ASSOCIATED PROTEIN 157"/>
    <property type="match status" value="1"/>
</dbReference>
<keyword evidence="10" id="KW-1185">Reference proteome</keyword>
<evidence type="ECO:0000256" key="3">
    <source>
        <dbReference type="ARBA" id="ARBA00014087"/>
    </source>
</evidence>
<feature type="compositionally biased region" description="Basic residues" evidence="8">
    <location>
        <begin position="1"/>
        <end position="13"/>
    </location>
</feature>
<name>A0A9P0AM49_BEMTA</name>
<comment type="similarity">
    <text evidence="2">Belongs to the CFAP157 family.</text>
</comment>
<keyword evidence="5" id="KW-0969">Cilium</keyword>
<evidence type="ECO:0000313" key="10">
    <source>
        <dbReference type="Proteomes" id="UP001152759"/>
    </source>
</evidence>
<proteinExistence type="inferred from homology"/>
<sequence length="440" mass="51904">MPKKKGKKGKKKKQEKEDKDDIAEVDKEFYEIQISDLTKKLTRLRSHAGELEKENENVRAEMHGLDEDRADVIAFLKRTLQKKVDENAELMNRILALEQAREAEQSEFQQTITQKDKEFKEMFEQLNAEIKLLNGKLSSLEEFRIQKEDLMNKFSCQEKMFEDQEIRHKKELYDIERKFIVSKDQLKKDVEVKLLQLSLDFQNATQMRVAATTQRVIRENISMNNELAILIEAWNECMKKLEHLKRQEKELKLSLEIVTDESLKLTKCNKIKNKVIDDLTEKHQLLSEQNKEYQRLVKTTESLKHEKESVENEKRFVEKEKYNIEEQLKMLKMENNQQKSEFLRIISRNYLLEDTISQAVRAVKEAFMIQQEPSKDQALNVHKRGTLLRTLLDIFEVVEVPQDRALSTYRTKEQPPLQPIKSEVPPYSLGDLGLIPKSIP</sequence>
<evidence type="ECO:0000256" key="7">
    <source>
        <dbReference type="SAM" id="Coils"/>
    </source>
</evidence>
<organism evidence="9 10">
    <name type="scientific">Bemisia tabaci</name>
    <name type="common">Sweetpotato whitefly</name>
    <name type="synonym">Aleurodes tabaci</name>
    <dbReference type="NCBI Taxonomy" id="7038"/>
    <lineage>
        <taxon>Eukaryota</taxon>
        <taxon>Metazoa</taxon>
        <taxon>Ecdysozoa</taxon>
        <taxon>Arthropoda</taxon>
        <taxon>Hexapoda</taxon>
        <taxon>Insecta</taxon>
        <taxon>Pterygota</taxon>
        <taxon>Neoptera</taxon>
        <taxon>Paraneoptera</taxon>
        <taxon>Hemiptera</taxon>
        <taxon>Sternorrhyncha</taxon>
        <taxon>Aleyrodoidea</taxon>
        <taxon>Aleyrodidae</taxon>
        <taxon>Aleyrodinae</taxon>
        <taxon>Bemisia</taxon>
    </lineage>
</organism>
<dbReference type="Proteomes" id="UP001152759">
    <property type="component" value="Chromosome 9"/>
</dbReference>
<dbReference type="GO" id="GO:0036064">
    <property type="term" value="C:ciliary basal body"/>
    <property type="evidence" value="ECO:0007669"/>
    <property type="project" value="TreeGrafter"/>
</dbReference>
<feature type="coiled-coil region" evidence="7">
    <location>
        <begin position="241"/>
        <end position="341"/>
    </location>
</feature>
<evidence type="ECO:0000256" key="2">
    <source>
        <dbReference type="ARBA" id="ARBA00010841"/>
    </source>
</evidence>
<evidence type="ECO:0000256" key="4">
    <source>
        <dbReference type="ARBA" id="ARBA00023054"/>
    </source>
</evidence>
<evidence type="ECO:0000256" key="1">
    <source>
        <dbReference type="ARBA" id="ARBA00004138"/>
    </source>
</evidence>
<dbReference type="PANTHER" id="PTHR31954">
    <property type="entry name" value="CILIA- AND FLAGELLA-ASSOCIATED PROTEIN 157"/>
    <property type="match status" value="1"/>
</dbReference>
<accession>A0A9P0AM49</accession>
<protein>
    <recommendedName>
        <fullName evidence="3">Cilia- and flagella-associated protein 157</fullName>
    </recommendedName>
</protein>
<evidence type="ECO:0000256" key="6">
    <source>
        <dbReference type="ARBA" id="ARBA00023273"/>
    </source>
</evidence>
<keyword evidence="6" id="KW-0966">Cell projection</keyword>
<feature type="coiled-coil region" evidence="7">
    <location>
        <begin position="27"/>
        <end position="143"/>
    </location>
</feature>
<dbReference type="AlphaFoldDB" id="A0A9P0AM49"/>
<dbReference type="KEGG" id="btab:109034667"/>
<gene>
    <name evidence="9" type="ORF">BEMITA_LOCUS13907</name>
</gene>
<feature type="region of interest" description="Disordered" evidence="8">
    <location>
        <begin position="1"/>
        <end position="20"/>
    </location>
</feature>